<feature type="transmembrane region" description="Helical" evidence="1">
    <location>
        <begin position="90"/>
        <end position="111"/>
    </location>
</feature>
<evidence type="ECO:0000256" key="1">
    <source>
        <dbReference type="SAM" id="Phobius"/>
    </source>
</evidence>
<keyword evidence="1" id="KW-1133">Transmembrane helix</keyword>
<proteinExistence type="predicted"/>
<feature type="transmembrane region" description="Helical" evidence="1">
    <location>
        <begin position="63"/>
        <end position="84"/>
    </location>
</feature>
<sequence length="133" mass="14900">MNPLFCCLPRHASHAAGRVHTTTLERLVSRRPASMCAFSGCVVLCVCVCVIQRQATERIPFRFCGFFFCFVFLFFGAFFCNLASKQTLIHSLFFLSLLYCLVLLNHAPFVVRGVCRTTQQCKTHSGCASCRTG</sequence>
<keyword evidence="1" id="KW-0472">Membrane</keyword>
<evidence type="ECO:0000313" key="3">
    <source>
        <dbReference type="Proteomes" id="UP000008743"/>
    </source>
</evidence>
<name>A0A0D2X4Q3_CAPO3</name>
<dbReference type="AlphaFoldDB" id="A0A0D2X4Q3"/>
<reference evidence="3" key="1">
    <citation type="submission" date="2011-02" db="EMBL/GenBank/DDBJ databases">
        <title>The Genome Sequence of Capsaspora owczarzaki ATCC 30864.</title>
        <authorList>
            <person name="Russ C."/>
            <person name="Cuomo C."/>
            <person name="Burger G."/>
            <person name="Gray M.W."/>
            <person name="Holland P.W.H."/>
            <person name="King N."/>
            <person name="Lang F.B.F."/>
            <person name="Roger A.J."/>
            <person name="Ruiz-Trillo I."/>
            <person name="Young S.K."/>
            <person name="Zeng Q."/>
            <person name="Gargeya S."/>
            <person name="Alvarado L."/>
            <person name="Berlin A."/>
            <person name="Chapman S.B."/>
            <person name="Chen Z."/>
            <person name="Freedman E."/>
            <person name="Gellesch M."/>
            <person name="Goldberg J."/>
            <person name="Griggs A."/>
            <person name="Gujja S."/>
            <person name="Heilman E."/>
            <person name="Heiman D."/>
            <person name="Howarth C."/>
            <person name="Mehta T."/>
            <person name="Neiman D."/>
            <person name="Pearson M."/>
            <person name="Roberts A."/>
            <person name="Saif S."/>
            <person name="Shea T."/>
            <person name="Shenoy N."/>
            <person name="Sisk P."/>
            <person name="Stolte C."/>
            <person name="Sykes S."/>
            <person name="White J."/>
            <person name="Yandava C."/>
            <person name="Haas B."/>
            <person name="Nusbaum C."/>
            <person name="Birren B."/>
        </authorList>
    </citation>
    <scope>NUCLEOTIDE SEQUENCE</scope>
    <source>
        <strain evidence="3">ATCC 30864</strain>
    </source>
</reference>
<dbReference type="Proteomes" id="UP000008743">
    <property type="component" value="Unassembled WGS sequence"/>
</dbReference>
<evidence type="ECO:0000313" key="2">
    <source>
        <dbReference type="EMBL" id="KJE96459.1"/>
    </source>
</evidence>
<protein>
    <submittedName>
        <fullName evidence="2">Uncharacterized protein</fullName>
    </submittedName>
</protein>
<keyword evidence="3" id="KW-1185">Reference proteome</keyword>
<keyword evidence="1" id="KW-0812">Transmembrane</keyword>
<organism evidence="2 3">
    <name type="scientific">Capsaspora owczarzaki (strain ATCC 30864)</name>
    <dbReference type="NCBI Taxonomy" id="595528"/>
    <lineage>
        <taxon>Eukaryota</taxon>
        <taxon>Filasterea</taxon>
        <taxon>Capsaspora</taxon>
    </lineage>
</organism>
<gene>
    <name evidence="2" type="ORF">CAOG_010021</name>
</gene>
<accession>A0A0D2X4Q3</accession>
<dbReference type="EMBL" id="KE346371">
    <property type="protein sequence ID" value="KJE96459.1"/>
    <property type="molecule type" value="Genomic_DNA"/>
</dbReference>
<feature type="transmembrane region" description="Helical" evidence="1">
    <location>
        <begin position="32"/>
        <end position="51"/>
    </location>
</feature>
<dbReference type="InParanoid" id="A0A0D2X4Q3"/>